<proteinExistence type="predicted"/>
<evidence type="ECO:0000313" key="5">
    <source>
        <dbReference type="Proteomes" id="UP000019132"/>
    </source>
</evidence>
<dbReference type="OMA" id="KDLWRCG"/>
<dbReference type="PROSITE" id="PS50038">
    <property type="entry name" value="FZ"/>
    <property type="match status" value="1"/>
</dbReference>
<dbReference type="Gene3D" id="1.10.2000.10">
    <property type="entry name" value="Frizzled cysteine-rich domain"/>
    <property type="match status" value="1"/>
</dbReference>
<name>K3WCG6_GLOUD</name>
<evidence type="ECO:0000256" key="1">
    <source>
        <dbReference type="ARBA" id="ARBA00023157"/>
    </source>
</evidence>
<accession>K3WCG6</accession>
<dbReference type="VEuPathDB" id="FungiDB:PYU1_G002654"/>
<dbReference type="SUPFAM" id="SSF63501">
    <property type="entry name" value="Frizzled cysteine-rich domain"/>
    <property type="match status" value="1"/>
</dbReference>
<reference evidence="4" key="3">
    <citation type="submission" date="2015-02" db="UniProtKB">
        <authorList>
            <consortium name="EnsemblProtists"/>
        </authorList>
    </citation>
    <scope>IDENTIFICATION</scope>
    <source>
        <strain evidence="4">DAOM BR144</strain>
    </source>
</reference>
<dbReference type="InParanoid" id="K3WCG6"/>
<evidence type="ECO:0000313" key="4">
    <source>
        <dbReference type="EnsemblProtists" id="PYU1_T002657"/>
    </source>
</evidence>
<evidence type="ECO:0000256" key="2">
    <source>
        <dbReference type="SAM" id="SignalP"/>
    </source>
</evidence>
<dbReference type="EnsemblProtists" id="PYU1_T002657">
    <property type="protein sequence ID" value="PYU1_T002657"/>
    <property type="gene ID" value="PYU1_G002654"/>
</dbReference>
<reference evidence="5" key="2">
    <citation type="submission" date="2010-04" db="EMBL/GenBank/DDBJ databases">
        <authorList>
            <person name="Buell R."/>
            <person name="Hamilton J."/>
            <person name="Hostetler J."/>
        </authorList>
    </citation>
    <scope>NUCLEOTIDE SEQUENCE [LARGE SCALE GENOMIC DNA]</scope>
    <source>
        <strain evidence="5">DAOM:BR144</strain>
    </source>
</reference>
<dbReference type="AlphaFoldDB" id="K3WCG6"/>
<reference evidence="5" key="1">
    <citation type="journal article" date="2010" name="Genome Biol.">
        <title>Genome sequence of the necrotrophic plant pathogen Pythium ultimum reveals original pathogenicity mechanisms and effector repertoire.</title>
        <authorList>
            <person name="Levesque C.A."/>
            <person name="Brouwer H."/>
            <person name="Cano L."/>
            <person name="Hamilton J.P."/>
            <person name="Holt C."/>
            <person name="Huitema E."/>
            <person name="Raffaele S."/>
            <person name="Robideau G.P."/>
            <person name="Thines M."/>
            <person name="Win J."/>
            <person name="Zerillo M.M."/>
            <person name="Beakes G.W."/>
            <person name="Boore J.L."/>
            <person name="Busam D."/>
            <person name="Dumas B."/>
            <person name="Ferriera S."/>
            <person name="Fuerstenberg S.I."/>
            <person name="Gachon C.M."/>
            <person name="Gaulin E."/>
            <person name="Govers F."/>
            <person name="Grenville-Briggs L."/>
            <person name="Horner N."/>
            <person name="Hostetler J."/>
            <person name="Jiang R.H."/>
            <person name="Johnson J."/>
            <person name="Krajaejun T."/>
            <person name="Lin H."/>
            <person name="Meijer H.J."/>
            <person name="Moore B."/>
            <person name="Morris P."/>
            <person name="Phuntmart V."/>
            <person name="Puiu D."/>
            <person name="Shetty J."/>
            <person name="Stajich J.E."/>
            <person name="Tripathy S."/>
            <person name="Wawra S."/>
            <person name="van West P."/>
            <person name="Whitty B.R."/>
            <person name="Coutinho P.M."/>
            <person name="Henrissat B."/>
            <person name="Martin F."/>
            <person name="Thomas P.D."/>
            <person name="Tyler B.M."/>
            <person name="De Vries R.P."/>
            <person name="Kamoun S."/>
            <person name="Yandell M."/>
            <person name="Tisserat N."/>
            <person name="Buell C.R."/>
        </authorList>
    </citation>
    <scope>NUCLEOTIDE SEQUENCE</scope>
    <source>
        <strain evidence="5">DAOM:BR144</strain>
    </source>
</reference>
<feature type="signal peptide" evidence="2">
    <location>
        <begin position="1"/>
        <end position="30"/>
    </location>
</feature>
<keyword evidence="2" id="KW-0732">Signal</keyword>
<dbReference type="InterPro" id="IPR036790">
    <property type="entry name" value="Frizzled_dom_sf"/>
</dbReference>
<dbReference type="Proteomes" id="UP000019132">
    <property type="component" value="Unassembled WGS sequence"/>
</dbReference>
<sequence length="253" mass="28818">MALWEYSRVVLRQYCGVFLCLLALLPHTQSCLIAGSNTGTCTDPVDFDLLIPFCKTVVPYTACLPKYQSLWYNHSALSKDKFIEQMFTKISMQRKMYETNTTFLDKNTDEWGGKKEIVPRFVDNPDCENAYRSYFCWMNFPRCDAEGRSLLLCRSVCENYMKACQLSKDLWRCGDPKYVNGREAETSVTWINNALVYYRAPFPGSPFKDNAVDSDTGKPLIVCTPSLENESASIAPPTFLVTSFMILLLIVLA</sequence>
<keyword evidence="1" id="KW-1015">Disulfide bond</keyword>
<dbReference type="eggNOG" id="ENOG502RXQZ">
    <property type="taxonomic scope" value="Eukaryota"/>
</dbReference>
<evidence type="ECO:0000259" key="3">
    <source>
        <dbReference type="PROSITE" id="PS50038"/>
    </source>
</evidence>
<dbReference type="InterPro" id="IPR020067">
    <property type="entry name" value="Frizzled_dom"/>
</dbReference>
<dbReference type="HOGENOM" id="CLU_1167870_0_0_1"/>
<dbReference type="EMBL" id="GL376628">
    <property type="status" value="NOT_ANNOTATED_CDS"/>
    <property type="molecule type" value="Genomic_DNA"/>
</dbReference>
<organism evidence="4 5">
    <name type="scientific">Globisporangium ultimum (strain ATCC 200006 / CBS 805.95 / DAOM BR144)</name>
    <name type="common">Pythium ultimum</name>
    <dbReference type="NCBI Taxonomy" id="431595"/>
    <lineage>
        <taxon>Eukaryota</taxon>
        <taxon>Sar</taxon>
        <taxon>Stramenopiles</taxon>
        <taxon>Oomycota</taxon>
        <taxon>Peronosporomycetes</taxon>
        <taxon>Pythiales</taxon>
        <taxon>Pythiaceae</taxon>
        <taxon>Globisporangium</taxon>
    </lineage>
</organism>
<feature type="chain" id="PRO_5003867811" description="FZ domain-containing protein" evidence="2">
    <location>
        <begin position="31"/>
        <end position="253"/>
    </location>
</feature>
<feature type="domain" description="FZ" evidence="3">
    <location>
        <begin position="54"/>
        <end position="165"/>
    </location>
</feature>
<protein>
    <recommendedName>
        <fullName evidence="3">FZ domain-containing protein</fullName>
    </recommendedName>
</protein>
<keyword evidence="5" id="KW-1185">Reference proteome</keyword>